<name>A0A9W7BKI6_9STRA</name>
<gene>
    <name evidence="1" type="ORF">TL16_g10986</name>
</gene>
<dbReference type="Proteomes" id="UP001162640">
    <property type="component" value="Unassembled WGS sequence"/>
</dbReference>
<comment type="caution">
    <text evidence="1">The sequence shown here is derived from an EMBL/GenBank/DDBJ whole genome shotgun (WGS) entry which is preliminary data.</text>
</comment>
<organism evidence="1 2">
    <name type="scientific">Triparma laevis f. inornata</name>
    <dbReference type="NCBI Taxonomy" id="1714386"/>
    <lineage>
        <taxon>Eukaryota</taxon>
        <taxon>Sar</taxon>
        <taxon>Stramenopiles</taxon>
        <taxon>Ochrophyta</taxon>
        <taxon>Bolidophyceae</taxon>
        <taxon>Parmales</taxon>
        <taxon>Triparmaceae</taxon>
        <taxon>Triparma</taxon>
    </lineage>
</organism>
<dbReference type="EMBL" id="BLQM01000402">
    <property type="protein sequence ID" value="GMH87865.1"/>
    <property type="molecule type" value="Genomic_DNA"/>
</dbReference>
<protein>
    <submittedName>
        <fullName evidence="1">Uncharacterized protein</fullName>
    </submittedName>
</protein>
<proteinExistence type="predicted"/>
<accession>A0A9W7BKI6</accession>
<evidence type="ECO:0000313" key="2">
    <source>
        <dbReference type="Proteomes" id="UP001162640"/>
    </source>
</evidence>
<reference evidence="2" key="1">
    <citation type="journal article" date="2023" name="Commun. Biol.">
        <title>Genome analysis of Parmales, the sister group of diatoms, reveals the evolutionary specialization of diatoms from phago-mixotrophs to photoautotrophs.</title>
        <authorList>
            <person name="Ban H."/>
            <person name="Sato S."/>
            <person name="Yoshikawa S."/>
            <person name="Yamada K."/>
            <person name="Nakamura Y."/>
            <person name="Ichinomiya M."/>
            <person name="Sato N."/>
            <person name="Blanc-Mathieu R."/>
            <person name="Endo H."/>
            <person name="Kuwata A."/>
            <person name="Ogata H."/>
        </authorList>
    </citation>
    <scope>NUCLEOTIDE SEQUENCE [LARGE SCALE GENOMIC DNA]</scope>
</reference>
<dbReference type="AlphaFoldDB" id="A0A9W7BKI6"/>
<evidence type="ECO:0000313" key="1">
    <source>
        <dbReference type="EMBL" id="GMH87865.1"/>
    </source>
</evidence>
<sequence length="93" mass="10767">MSSGTWSRAGEVLEFNLPVDGGYTFRDVEIFPTPMLFKTPAYGIGFENLSKREGTVCIKQKGWNTGWYRTENRMCGVYRIEEITEKVKRRDGY</sequence>